<feature type="region of interest" description="Disordered" evidence="1">
    <location>
        <begin position="1"/>
        <end position="29"/>
    </location>
</feature>
<organism evidence="2 3">
    <name type="scientific">Galerina marginata (strain CBS 339.88)</name>
    <dbReference type="NCBI Taxonomy" id="685588"/>
    <lineage>
        <taxon>Eukaryota</taxon>
        <taxon>Fungi</taxon>
        <taxon>Dikarya</taxon>
        <taxon>Basidiomycota</taxon>
        <taxon>Agaricomycotina</taxon>
        <taxon>Agaricomycetes</taxon>
        <taxon>Agaricomycetidae</taxon>
        <taxon>Agaricales</taxon>
        <taxon>Agaricineae</taxon>
        <taxon>Strophariaceae</taxon>
        <taxon>Galerina</taxon>
    </lineage>
</organism>
<dbReference type="EMBL" id="KL142396">
    <property type="protein sequence ID" value="KDR70750.1"/>
    <property type="molecule type" value="Genomic_DNA"/>
</dbReference>
<dbReference type="Proteomes" id="UP000027222">
    <property type="component" value="Unassembled WGS sequence"/>
</dbReference>
<name>A0A067SIH2_GALM3</name>
<dbReference type="HOGENOM" id="CLU_048296_0_0_1"/>
<reference evidence="3" key="1">
    <citation type="journal article" date="2014" name="Proc. Natl. Acad. Sci. U.S.A.">
        <title>Extensive sampling of basidiomycete genomes demonstrates inadequacy of the white-rot/brown-rot paradigm for wood decay fungi.</title>
        <authorList>
            <person name="Riley R."/>
            <person name="Salamov A.A."/>
            <person name="Brown D.W."/>
            <person name="Nagy L.G."/>
            <person name="Floudas D."/>
            <person name="Held B.W."/>
            <person name="Levasseur A."/>
            <person name="Lombard V."/>
            <person name="Morin E."/>
            <person name="Otillar R."/>
            <person name="Lindquist E.A."/>
            <person name="Sun H."/>
            <person name="LaButti K.M."/>
            <person name="Schmutz J."/>
            <person name="Jabbour D."/>
            <person name="Luo H."/>
            <person name="Baker S.E."/>
            <person name="Pisabarro A.G."/>
            <person name="Walton J.D."/>
            <person name="Blanchette R.A."/>
            <person name="Henrissat B."/>
            <person name="Martin F."/>
            <person name="Cullen D."/>
            <person name="Hibbett D.S."/>
            <person name="Grigoriev I.V."/>
        </authorList>
    </citation>
    <scope>NUCLEOTIDE SEQUENCE [LARGE SCALE GENOMIC DNA]</scope>
    <source>
        <strain evidence="3">CBS 339.88</strain>
    </source>
</reference>
<keyword evidence="3" id="KW-1185">Reference proteome</keyword>
<proteinExistence type="predicted"/>
<sequence>MVTPSKRKHDDVREGEPDAEAPPTKSQQTYKKHDVHWLLDGSILLQIGKTRFKVHRSRLASESVWFQTLFDQRAGCVVETPFQYQHEIDRVLETAETVDGMDLFYLDCDFDGGADDFAALLTAMQMGIDYVFATPDLKTLGRIYGAADFFQVARYEKFAKKVLTTTFPDDWKKLRAKPSPLAANGVSMGDDFNVNVILRHSFYDLARSNFVEYPKEGDEPSGTYSDLVTLKPGQFIRLLNLQKHLMLSWDTIRSITEHLCGGEKCSKQHRCNYFKDAKAAHPFDPILGIGALLARSTLMTSTCDQAEKEVRRRLILERDLIWENMDEWLNID</sequence>
<evidence type="ECO:0000313" key="2">
    <source>
        <dbReference type="EMBL" id="KDR70750.1"/>
    </source>
</evidence>
<protein>
    <recommendedName>
        <fullName evidence="4">BTB domain-containing protein</fullName>
    </recommendedName>
</protein>
<dbReference type="AlphaFoldDB" id="A0A067SIH2"/>
<evidence type="ECO:0000256" key="1">
    <source>
        <dbReference type="SAM" id="MobiDB-lite"/>
    </source>
</evidence>
<dbReference type="OrthoDB" id="2746456at2759"/>
<accession>A0A067SIH2</accession>
<evidence type="ECO:0008006" key="4">
    <source>
        <dbReference type="Google" id="ProtNLM"/>
    </source>
</evidence>
<evidence type="ECO:0000313" key="3">
    <source>
        <dbReference type="Proteomes" id="UP000027222"/>
    </source>
</evidence>
<gene>
    <name evidence="2" type="ORF">GALMADRAFT_76007</name>
</gene>